<evidence type="ECO:0000256" key="2">
    <source>
        <dbReference type="ARBA" id="ARBA00011262"/>
    </source>
</evidence>
<evidence type="ECO:0000256" key="5">
    <source>
        <dbReference type="ARBA" id="ARBA00022519"/>
    </source>
</evidence>
<dbReference type="PANTHER" id="PTHR32196">
    <property type="entry name" value="ABC TRANSPORTER PERMEASE PROTEIN YPHD-RELATED-RELATED"/>
    <property type="match status" value="1"/>
</dbReference>
<evidence type="ECO:0000256" key="6">
    <source>
        <dbReference type="ARBA" id="ARBA00022692"/>
    </source>
</evidence>
<feature type="transmembrane region" description="Helical" evidence="11">
    <location>
        <begin position="38"/>
        <end position="59"/>
    </location>
</feature>
<feature type="transmembrane region" description="Helical" evidence="11">
    <location>
        <begin position="66"/>
        <end position="83"/>
    </location>
</feature>
<keyword evidence="8 11" id="KW-0472">Membrane</keyword>
<evidence type="ECO:0000256" key="7">
    <source>
        <dbReference type="ARBA" id="ARBA00022989"/>
    </source>
</evidence>
<keyword evidence="13" id="KW-1185">Reference proteome</keyword>
<sequence>MKSLGLFKRWEAVLALILVVEILFFGAINPAFLNVSTLLYSTSDFIHVGIVALALTLVIITGGIDLSIGAVMGLSAITLGLLWVAGVNIWVACFCALGAGAITGIINSVAIQVAQVNPLVITLGSSFLYSGASLVLSGLGGASGYEGISGFDDSFVELANLEVMGMPFPLVIFLIATVVFMVLLHRTRFGRYIYLIGQNPRATRYAGIPQFRTLTIAYALTGIMAALSGLVLASYFGSARSDFGSDALMPAITAVVLGGTSIYGGSGTILGTALAVLVVGYFQTGLQIIGVSSHIASALSGALLVVVVAMRSLSEIGRAYFQLWRVLNSTGKQKA</sequence>
<comment type="subcellular location">
    <subcellularLocation>
        <location evidence="1">Cell membrane</location>
        <topology evidence="1">Multi-pass membrane protein</topology>
    </subcellularLocation>
</comment>
<dbReference type="Proteomes" id="UP000199236">
    <property type="component" value="Unassembled WGS sequence"/>
</dbReference>
<keyword evidence="5" id="KW-0997">Cell inner membrane</keyword>
<feature type="transmembrane region" description="Helical" evidence="11">
    <location>
        <begin position="12"/>
        <end position="32"/>
    </location>
</feature>
<dbReference type="STRING" id="655353.SAMN04488056_104366"/>
<keyword evidence="4" id="KW-1003">Cell membrane</keyword>
<keyword evidence="7 11" id="KW-1133">Transmembrane helix</keyword>
<evidence type="ECO:0000256" key="9">
    <source>
        <dbReference type="ARBA" id="ARBA00025439"/>
    </source>
</evidence>
<feature type="transmembrane region" description="Helical" evidence="11">
    <location>
        <begin position="248"/>
        <end position="281"/>
    </location>
</feature>
<feature type="transmembrane region" description="Helical" evidence="11">
    <location>
        <begin position="89"/>
        <end position="114"/>
    </location>
</feature>
<evidence type="ECO:0000313" key="13">
    <source>
        <dbReference type="Proteomes" id="UP000199236"/>
    </source>
</evidence>
<comment type="subunit">
    <text evidence="2">The complex is composed of two ATP-binding proteins (LsrA), two transmembrane proteins (LsrC and LsrD) and a solute-binding protein (LsrB).</text>
</comment>
<evidence type="ECO:0000256" key="11">
    <source>
        <dbReference type="SAM" id="Phobius"/>
    </source>
</evidence>
<feature type="transmembrane region" description="Helical" evidence="11">
    <location>
        <begin position="288"/>
        <end position="310"/>
    </location>
</feature>
<keyword evidence="3" id="KW-0813">Transport</keyword>
<dbReference type="GO" id="GO:0022857">
    <property type="term" value="F:transmembrane transporter activity"/>
    <property type="evidence" value="ECO:0007669"/>
    <property type="project" value="InterPro"/>
</dbReference>
<dbReference type="OrthoDB" id="192433at2"/>
<accession>A0A1I5G741</accession>
<dbReference type="InterPro" id="IPR001851">
    <property type="entry name" value="ABC_transp_permease"/>
</dbReference>
<dbReference type="AlphaFoldDB" id="A0A1I5G741"/>
<evidence type="ECO:0000256" key="1">
    <source>
        <dbReference type="ARBA" id="ARBA00004651"/>
    </source>
</evidence>
<evidence type="ECO:0000313" key="12">
    <source>
        <dbReference type="EMBL" id="SFO31311.1"/>
    </source>
</evidence>
<gene>
    <name evidence="12" type="ORF">SAMN04488056_104366</name>
</gene>
<dbReference type="EMBL" id="FOVR01000004">
    <property type="protein sequence ID" value="SFO31311.1"/>
    <property type="molecule type" value="Genomic_DNA"/>
</dbReference>
<evidence type="ECO:0000256" key="10">
    <source>
        <dbReference type="ARBA" id="ARBA00039381"/>
    </source>
</evidence>
<protein>
    <recommendedName>
        <fullName evidence="10">Autoinducer 2 import system permease protein LsrD</fullName>
    </recommendedName>
</protein>
<dbReference type="Pfam" id="PF02653">
    <property type="entry name" value="BPD_transp_2"/>
    <property type="match status" value="1"/>
</dbReference>
<dbReference type="CDD" id="cd06579">
    <property type="entry name" value="TM_PBP1_transp_AraH_like"/>
    <property type="match status" value="1"/>
</dbReference>
<evidence type="ECO:0000256" key="8">
    <source>
        <dbReference type="ARBA" id="ARBA00023136"/>
    </source>
</evidence>
<dbReference type="PANTHER" id="PTHR32196:SF71">
    <property type="entry name" value="AUTOINDUCER 2 IMPORT SYSTEM PERMEASE PROTEIN LSRD"/>
    <property type="match status" value="1"/>
</dbReference>
<keyword evidence="6 11" id="KW-0812">Transmembrane</keyword>
<dbReference type="RefSeq" id="WP_090071995.1">
    <property type="nucleotide sequence ID" value="NZ_FOVR01000004.1"/>
</dbReference>
<feature type="transmembrane region" description="Helical" evidence="11">
    <location>
        <begin position="214"/>
        <end position="236"/>
    </location>
</feature>
<reference evidence="12 13" key="1">
    <citation type="submission" date="2016-10" db="EMBL/GenBank/DDBJ databases">
        <authorList>
            <person name="de Groot N.N."/>
        </authorList>
    </citation>
    <scope>NUCLEOTIDE SEQUENCE [LARGE SCALE GENOMIC DNA]</scope>
    <source>
        <strain evidence="12 13">CGMCC 1.9157</strain>
    </source>
</reference>
<proteinExistence type="predicted"/>
<evidence type="ECO:0000256" key="3">
    <source>
        <dbReference type="ARBA" id="ARBA00022448"/>
    </source>
</evidence>
<feature type="transmembrane region" description="Helical" evidence="11">
    <location>
        <begin position="126"/>
        <end position="145"/>
    </location>
</feature>
<organism evidence="12 13">
    <name type="scientific">Cohaesibacter marisflavi</name>
    <dbReference type="NCBI Taxonomy" id="655353"/>
    <lineage>
        <taxon>Bacteria</taxon>
        <taxon>Pseudomonadati</taxon>
        <taxon>Pseudomonadota</taxon>
        <taxon>Alphaproteobacteria</taxon>
        <taxon>Hyphomicrobiales</taxon>
        <taxon>Cohaesibacteraceae</taxon>
    </lineage>
</organism>
<evidence type="ECO:0000256" key="4">
    <source>
        <dbReference type="ARBA" id="ARBA00022475"/>
    </source>
</evidence>
<name>A0A1I5G741_9HYPH</name>
<dbReference type="GO" id="GO:0005886">
    <property type="term" value="C:plasma membrane"/>
    <property type="evidence" value="ECO:0007669"/>
    <property type="project" value="UniProtKB-SubCell"/>
</dbReference>
<comment type="function">
    <text evidence="9">Part of the ABC transporter complex LsrABCD involved in autoinducer 2 (AI-2) import. Probably responsible for the translocation of the substrate across the membrane.</text>
</comment>
<feature type="transmembrane region" description="Helical" evidence="11">
    <location>
        <begin position="165"/>
        <end position="184"/>
    </location>
</feature>